<dbReference type="Proteomes" id="UP001152607">
    <property type="component" value="Unassembled WGS sequence"/>
</dbReference>
<sequence length="77" mass="8451">MHGTGRPLTKPSGLSETNQHRTPPVNLRASAAVCLDLTRPSPSPRPFRQLPSLLSSIEQDFLRPLTCLSFKLADKAQ</sequence>
<reference evidence="2" key="1">
    <citation type="submission" date="2023-01" db="EMBL/GenBank/DDBJ databases">
        <authorList>
            <person name="Van Ghelder C."/>
            <person name="Rancurel C."/>
        </authorList>
    </citation>
    <scope>NUCLEOTIDE SEQUENCE</scope>
    <source>
        <strain evidence="2">CNCM I-4278</strain>
    </source>
</reference>
<proteinExistence type="predicted"/>
<gene>
    <name evidence="2" type="ORF">PDIGIT_LOCUS6654</name>
</gene>
<protein>
    <submittedName>
        <fullName evidence="2">Uncharacterized protein</fullName>
    </submittedName>
</protein>
<evidence type="ECO:0000256" key="1">
    <source>
        <dbReference type="SAM" id="MobiDB-lite"/>
    </source>
</evidence>
<keyword evidence="3" id="KW-1185">Reference proteome</keyword>
<feature type="compositionally biased region" description="Polar residues" evidence="1">
    <location>
        <begin position="12"/>
        <end position="21"/>
    </location>
</feature>
<feature type="region of interest" description="Disordered" evidence="1">
    <location>
        <begin position="1"/>
        <end position="26"/>
    </location>
</feature>
<dbReference type="EMBL" id="CAOQHR010000004">
    <property type="protein sequence ID" value="CAI6333606.1"/>
    <property type="molecule type" value="Genomic_DNA"/>
</dbReference>
<comment type="caution">
    <text evidence="2">The sequence shown here is derived from an EMBL/GenBank/DDBJ whole genome shotgun (WGS) entry which is preliminary data.</text>
</comment>
<accession>A0A9W4XQD9</accession>
<evidence type="ECO:0000313" key="3">
    <source>
        <dbReference type="Proteomes" id="UP001152607"/>
    </source>
</evidence>
<evidence type="ECO:0000313" key="2">
    <source>
        <dbReference type="EMBL" id="CAI6333606.1"/>
    </source>
</evidence>
<dbReference type="AlphaFoldDB" id="A0A9W4XQD9"/>
<organism evidence="2 3">
    <name type="scientific">Periconia digitata</name>
    <dbReference type="NCBI Taxonomy" id="1303443"/>
    <lineage>
        <taxon>Eukaryota</taxon>
        <taxon>Fungi</taxon>
        <taxon>Dikarya</taxon>
        <taxon>Ascomycota</taxon>
        <taxon>Pezizomycotina</taxon>
        <taxon>Dothideomycetes</taxon>
        <taxon>Pleosporomycetidae</taxon>
        <taxon>Pleosporales</taxon>
        <taxon>Massarineae</taxon>
        <taxon>Periconiaceae</taxon>
        <taxon>Periconia</taxon>
    </lineage>
</organism>
<name>A0A9W4XQD9_9PLEO</name>